<dbReference type="InterPro" id="IPR003141">
    <property type="entry name" value="Pol/His_phosphatase_N"/>
</dbReference>
<dbReference type="EMBL" id="CP031165">
    <property type="protein sequence ID" value="AXV05827.1"/>
    <property type="molecule type" value="Genomic_DNA"/>
</dbReference>
<dbReference type="Gene3D" id="1.10.150.650">
    <property type="match status" value="1"/>
</dbReference>
<dbReference type="SMART" id="SM00481">
    <property type="entry name" value="POLIIIAc"/>
    <property type="match status" value="1"/>
</dbReference>
<accession>A0A346XUD0</accession>
<dbReference type="AlphaFoldDB" id="A0A346XUD0"/>
<dbReference type="InterPro" id="IPR016195">
    <property type="entry name" value="Pol/histidinol_Pase-like"/>
</dbReference>
<reference evidence="2 3" key="1">
    <citation type="submission" date="2018-09" db="EMBL/GenBank/DDBJ databases">
        <title>Complete genome sequence of Euzebya sp. DY32-46 isolated from seawater of Pacific Ocean.</title>
        <authorList>
            <person name="Xu L."/>
            <person name="Wu Y.-H."/>
            <person name="Xu X.-W."/>
        </authorList>
    </citation>
    <scope>NUCLEOTIDE SEQUENCE [LARGE SCALE GENOMIC DNA]</scope>
    <source>
        <strain evidence="2 3">DY32-46</strain>
    </source>
</reference>
<dbReference type="RefSeq" id="WP_114590573.1">
    <property type="nucleotide sequence ID" value="NZ_CP031165.1"/>
</dbReference>
<dbReference type="InterPro" id="IPR052018">
    <property type="entry name" value="PHP_domain"/>
</dbReference>
<dbReference type="Proteomes" id="UP000264006">
    <property type="component" value="Chromosome"/>
</dbReference>
<dbReference type="Gene3D" id="3.20.20.140">
    <property type="entry name" value="Metal-dependent hydrolases"/>
    <property type="match status" value="1"/>
</dbReference>
<dbReference type="InterPro" id="IPR004013">
    <property type="entry name" value="PHP_dom"/>
</dbReference>
<gene>
    <name evidence="2" type="ORF">DVS28_a1127</name>
</gene>
<evidence type="ECO:0000313" key="3">
    <source>
        <dbReference type="Proteomes" id="UP000264006"/>
    </source>
</evidence>
<dbReference type="PANTHER" id="PTHR42924">
    <property type="entry name" value="EXONUCLEASE"/>
    <property type="match status" value="1"/>
</dbReference>
<dbReference type="KEGG" id="euz:DVS28_a1127"/>
<name>A0A346XUD0_9ACTN</name>
<dbReference type="OrthoDB" id="9804333at2"/>
<keyword evidence="3" id="KW-1185">Reference proteome</keyword>
<proteinExistence type="predicted"/>
<dbReference type="PANTHER" id="PTHR42924:SF3">
    <property type="entry name" value="POLYMERASE_HISTIDINOL PHOSPHATASE N-TERMINAL DOMAIN-CONTAINING PROTEIN"/>
    <property type="match status" value="1"/>
</dbReference>
<dbReference type="GO" id="GO:0035312">
    <property type="term" value="F:5'-3' DNA exonuclease activity"/>
    <property type="evidence" value="ECO:0007669"/>
    <property type="project" value="TreeGrafter"/>
</dbReference>
<evidence type="ECO:0000259" key="1">
    <source>
        <dbReference type="SMART" id="SM00481"/>
    </source>
</evidence>
<evidence type="ECO:0000313" key="2">
    <source>
        <dbReference type="EMBL" id="AXV05827.1"/>
    </source>
</evidence>
<organism evidence="2 3">
    <name type="scientific">Euzebya pacifica</name>
    <dbReference type="NCBI Taxonomy" id="1608957"/>
    <lineage>
        <taxon>Bacteria</taxon>
        <taxon>Bacillati</taxon>
        <taxon>Actinomycetota</taxon>
        <taxon>Nitriliruptoria</taxon>
        <taxon>Euzebyales</taxon>
    </lineage>
</organism>
<dbReference type="SUPFAM" id="SSF89550">
    <property type="entry name" value="PHP domain-like"/>
    <property type="match status" value="1"/>
</dbReference>
<dbReference type="GO" id="GO:0004534">
    <property type="term" value="F:5'-3' RNA exonuclease activity"/>
    <property type="evidence" value="ECO:0007669"/>
    <property type="project" value="TreeGrafter"/>
</dbReference>
<protein>
    <submittedName>
        <fullName evidence="2">Putative metal-dependent phosphoesterase</fullName>
    </submittedName>
</protein>
<sequence>MAFDLHSHTTYSDGHAGPFDLARMAWASGLEGLAVSDHDTTAHFEEAAEACATFGLSWVPAVELSAEVAALPGAGGSPRSVHLLAYFVDAEGPLSRELERLQAARRDRALAMVAALNAHGADIDPSPLLEMGDSVSLGRPHVARLMVRAGLVPTTGQAFVQWLGEGCPAYVPKGALDPVRCVELVRASGGAAVLAHPTWGGVDRGLLDAMCTAGLAGIESPRDQYEPDAARAWRRIAAQRGLVVTHGSDFHGEAQSASMGSISTPVPMVEALRTRAEGEVRTW</sequence>
<dbReference type="Pfam" id="PF02811">
    <property type="entry name" value="PHP"/>
    <property type="match status" value="1"/>
</dbReference>
<feature type="domain" description="Polymerase/histidinol phosphatase N-terminal" evidence="1">
    <location>
        <begin position="3"/>
        <end position="68"/>
    </location>
</feature>